<evidence type="ECO:0000256" key="1">
    <source>
        <dbReference type="ARBA" id="ARBA00023157"/>
    </source>
</evidence>
<dbReference type="PROSITE" id="PS50041">
    <property type="entry name" value="C_TYPE_LECTIN_2"/>
    <property type="match status" value="1"/>
</dbReference>
<proteinExistence type="predicted"/>
<organism evidence="3 4">
    <name type="scientific">Meganyctiphanes norvegica</name>
    <name type="common">Northern krill</name>
    <name type="synonym">Thysanopoda norvegica</name>
    <dbReference type="NCBI Taxonomy" id="48144"/>
    <lineage>
        <taxon>Eukaryota</taxon>
        <taxon>Metazoa</taxon>
        <taxon>Ecdysozoa</taxon>
        <taxon>Arthropoda</taxon>
        <taxon>Crustacea</taxon>
        <taxon>Multicrustacea</taxon>
        <taxon>Malacostraca</taxon>
        <taxon>Eumalacostraca</taxon>
        <taxon>Eucarida</taxon>
        <taxon>Euphausiacea</taxon>
        <taxon>Euphausiidae</taxon>
        <taxon>Meganyctiphanes</taxon>
    </lineage>
</organism>
<dbReference type="SMART" id="SM00034">
    <property type="entry name" value="CLECT"/>
    <property type="match status" value="1"/>
</dbReference>
<dbReference type="InterPro" id="IPR018378">
    <property type="entry name" value="C-type_lectin_CS"/>
</dbReference>
<dbReference type="InterPro" id="IPR016187">
    <property type="entry name" value="CTDL_fold"/>
</dbReference>
<gene>
    <name evidence="3" type="ORF">MNOR_LOCUS28859</name>
</gene>
<reference evidence="3 4" key="1">
    <citation type="submission" date="2024-05" db="EMBL/GenBank/DDBJ databases">
        <authorList>
            <person name="Wallberg A."/>
        </authorList>
    </citation>
    <scope>NUCLEOTIDE SEQUENCE [LARGE SCALE GENOMIC DNA]</scope>
</reference>
<dbReference type="Proteomes" id="UP001497623">
    <property type="component" value="Unassembled WGS sequence"/>
</dbReference>
<protein>
    <recommendedName>
        <fullName evidence="2">C-type lectin domain-containing protein</fullName>
    </recommendedName>
</protein>
<evidence type="ECO:0000313" key="4">
    <source>
        <dbReference type="Proteomes" id="UP001497623"/>
    </source>
</evidence>
<dbReference type="PANTHER" id="PTHR22801:SF63">
    <property type="entry name" value="C-TYPE LECTIN DOMAIN-CONTAINING PROTEIN"/>
    <property type="match status" value="1"/>
</dbReference>
<feature type="domain" description="C-type lectin" evidence="2">
    <location>
        <begin position="94"/>
        <end position="212"/>
    </location>
</feature>
<dbReference type="InterPro" id="IPR016186">
    <property type="entry name" value="C-type_lectin-like/link_sf"/>
</dbReference>
<name>A0AAV2RWB7_MEGNR</name>
<comment type="caution">
    <text evidence="3">The sequence shown here is derived from an EMBL/GenBank/DDBJ whole genome shotgun (WGS) entry which is preliminary data.</text>
</comment>
<sequence>MHRIASSLKELVNVKREHGATMEASQTDLNLLVQGATEAIEAFKASTDKLKTVLASNTGCYGSGPRKVKNVQLRHWRPINANETTSCPEGYFAVGRRCFHIPKDGMKTWIEAQESCKEYGGFLAEPQDINIFRSRIGDDSTHYGFWLGGSDRDSEDIWKWEHHSIMIDQDDSWYPGEPNNAGGAEDCLFLVKDRELPLDDRPCDHLYYYVCERT</sequence>
<keyword evidence="4" id="KW-1185">Reference proteome</keyword>
<dbReference type="InterPro" id="IPR050801">
    <property type="entry name" value="Ca-Dep_Lectins_ImmuneDev"/>
</dbReference>
<accession>A0AAV2RWB7</accession>
<dbReference type="InterPro" id="IPR001304">
    <property type="entry name" value="C-type_lectin-like"/>
</dbReference>
<evidence type="ECO:0000313" key="3">
    <source>
        <dbReference type="EMBL" id="CAL4141415.1"/>
    </source>
</evidence>
<dbReference type="PROSITE" id="PS00615">
    <property type="entry name" value="C_TYPE_LECTIN_1"/>
    <property type="match status" value="1"/>
</dbReference>
<dbReference type="CDD" id="cd00037">
    <property type="entry name" value="CLECT"/>
    <property type="match status" value="1"/>
</dbReference>
<dbReference type="AlphaFoldDB" id="A0AAV2RWB7"/>
<dbReference type="PANTHER" id="PTHR22801">
    <property type="entry name" value="LITHOSTATHINE"/>
    <property type="match status" value="1"/>
</dbReference>
<dbReference type="Pfam" id="PF00059">
    <property type="entry name" value="Lectin_C"/>
    <property type="match status" value="1"/>
</dbReference>
<evidence type="ECO:0000259" key="2">
    <source>
        <dbReference type="PROSITE" id="PS50041"/>
    </source>
</evidence>
<dbReference type="EMBL" id="CAXKWB010032529">
    <property type="protein sequence ID" value="CAL4141415.1"/>
    <property type="molecule type" value="Genomic_DNA"/>
</dbReference>
<dbReference type="Gene3D" id="3.10.100.10">
    <property type="entry name" value="Mannose-Binding Protein A, subunit A"/>
    <property type="match status" value="1"/>
</dbReference>
<dbReference type="SUPFAM" id="SSF56436">
    <property type="entry name" value="C-type lectin-like"/>
    <property type="match status" value="1"/>
</dbReference>
<keyword evidence="1" id="KW-1015">Disulfide bond</keyword>